<protein>
    <submittedName>
        <fullName evidence="1">SusD/RagB family nutrient-binding outer membrane lipoprotein</fullName>
    </submittedName>
</protein>
<gene>
    <name evidence="1" type="ORF">GXP67_07235</name>
</gene>
<dbReference type="RefSeq" id="WP_162442516.1">
    <property type="nucleotide sequence ID" value="NZ_CP048222.1"/>
</dbReference>
<evidence type="ECO:0000313" key="1">
    <source>
        <dbReference type="EMBL" id="QHT66462.1"/>
    </source>
</evidence>
<name>A0A6C0GFE4_9BACT</name>
<organism evidence="1 2">
    <name type="scientific">Rhodocytophaga rosea</name>
    <dbReference type="NCBI Taxonomy" id="2704465"/>
    <lineage>
        <taxon>Bacteria</taxon>
        <taxon>Pseudomonadati</taxon>
        <taxon>Bacteroidota</taxon>
        <taxon>Cytophagia</taxon>
        <taxon>Cytophagales</taxon>
        <taxon>Rhodocytophagaceae</taxon>
        <taxon>Rhodocytophaga</taxon>
    </lineage>
</organism>
<dbReference type="SUPFAM" id="SSF48452">
    <property type="entry name" value="TPR-like"/>
    <property type="match status" value="1"/>
</dbReference>
<proteinExistence type="predicted"/>
<dbReference type="Pfam" id="PF12771">
    <property type="entry name" value="SusD-like_2"/>
    <property type="match status" value="1"/>
</dbReference>
<accession>A0A6C0GFE4</accession>
<dbReference type="Gene3D" id="1.25.40.390">
    <property type="match status" value="1"/>
</dbReference>
<reference evidence="1 2" key="1">
    <citation type="submission" date="2020-01" db="EMBL/GenBank/DDBJ databases">
        <authorList>
            <person name="Kim M.K."/>
        </authorList>
    </citation>
    <scope>NUCLEOTIDE SEQUENCE [LARGE SCALE GENOMIC DNA]</scope>
    <source>
        <strain evidence="1 2">172606-1</strain>
    </source>
</reference>
<dbReference type="Proteomes" id="UP000480178">
    <property type="component" value="Chromosome"/>
</dbReference>
<dbReference type="KEGG" id="rhoz:GXP67_07235"/>
<sequence length="530" mass="58240">MKFIYKLQTIALIGFLLIVNACKDFVDINEDPNNPTTPVLDLLLPATQVSMAGSLRDVNQGTSILTQHLYIANTSRNFQDGTTYQQSWNGLYTQALNDLEIIIREGTTQLRWDYVAIAKLQKAYIYSIMVDMWGDIPYTDASQGNTIENPAFESGAEIYDKLFALIDEALADADKGAFAVLGDVIYKGSKDSWVRMGNSLKLKLFNQVRLADPGKAKAGIDALLASGAPLISTNAQDFSFRFGSTETPANRHPWHRTEYLPTKNYYMSQHFIERLFNADDPRLRYYFYRQTSNYTVGFTPTGNGYFGRYTGDPTASPNDNSVKATVGVYPAGGLYDNSEINNLPSTYIFIPKNEGVKNFKIVGNTDGTGAGVFPLITNAMVKFILAEAALTLGTAGDAKQLFLDGIREQLNSVITVSATSGNSAPPIPVPTLNDFVTARAAEFDAATDPAAQLNLVMTQKYIALYGNGMEAYTDYRRTGLPVLPAPLSPLNAFPLRLAYSVTELSTNTNVSDRAGELQTAQQTTPVFWDK</sequence>
<dbReference type="EMBL" id="CP048222">
    <property type="protein sequence ID" value="QHT66462.1"/>
    <property type="molecule type" value="Genomic_DNA"/>
</dbReference>
<keyword evidence="1" id="KW-0449">Lipoprotein</keyword>
<dbReference type="InterPro" id="IPR041662">
    <property type="entry name" value="SusD-like_2"/>
</dbReference>
<evidence type="ECO:0000313" key="2">
    <source>
        <dbReference type="Proteomes" id="UP000480178"/>
    </source>
</evidence>
<keyword evidence="2" id="KW-1185">Reference proteome</keyword>
<dbReference type="InterPro" id="IPR011990">
    <property type="entry name" value="TPR-like_helical_dom_sf"/>
</dbReference>
<dbReference type="AlphaFoldDB" id="A0A6C0GFE4"/>